<gene>
    <name evidence="1" type="ORF">SAMN05421854_11938</name>
</gene>
<dbReference type="EMBL" id="FOWC01000019">
    <property type="protein sequence ID" value="SFQ68379.1"/>
    <property type="molecule type" value="Genomic_DNA"/>
</dbReference>
<evidence type="ECO:0000313" key="1">
    <source>
        <dbReference type="EMBL" id="SFQ68379.1"/>
    </source>
</evidence>
<name>A0A1I6AI48_9PSEU</name>
<dbReference type="Proteomes" id="UP000199137">
    <property type="component" value="Unassembled WGS sequence"/>
</dbReference>
<organism evidence="1 2">
    <name type="scientific">Amycolatopsis rubida</name>
    <dbReference type="NCBI Taxonomy" id="112413"/>
    <lineage>
        <taxon>Bacteria</taxon>
        <taxon>Bacillati</taxon>
        <taxon>Actinomycetota</taxon>
        <taxon>Actinomycetes</taxon>
        <taxon>Pseudonocardiales</taxon>
        <taxon>Pseudonocardiaceae</taxon>
        <taxon>Amycolatopsis</taxon>
    </lineage>
</organism>
<evidence type="ECO:0000313" key="2">
    <source>
        <dbReference type="Proteomes" id="UP000199137"/>
    </source>
</evidence>
<dbReference type="AlphaFoldDB" id="A0A1I6AI48"/>
<proteinExistence type="predicted"/>
<dbReference type="STRING" id="112413.SAMN05421854_11938"/>
<reference evidence="1 2" key="1">
    <citation type="submission" date="2016-10" db="EMBL/GenBank/DDBJ databases">
        <authorList>
            <person name="de Groot N.N."/>
        </authorList>
    </citation>
    <scope>NUCLEOTIDE SEQUENCE [LARGE SCALE GENOMIC DNA]</scope>
    <source>
        <strain evidence="1 2">DSM 44637</strain>
    </source>
</reference>
<protein>
    <submittedName>
        <fullName evidence="1">Uncharacterized protein</fullName>
    </submittedName>
</protein>
<sequence length="47" mass="5214">MLGAIASLPNRADPFPTTALAWLCRAYGSTTIRRAYADWADPRFGDR</sequence>
<accession>A0A1I6AI48</accession>